<name>A0A8S5NT54_9CAUD</name>
<reference evidence="1" key="1">
    <citation type="journal article" date="2021" name="Proc. Natl. Acad. Sci. U.S.A.">
        <title>A Catalog of Tens of Thousands of Viruses from Human Metagenomes Reveals Hidden Associations with Chronic Diseases.</title>
        <authorList>
            <person name="Tisza M.J."/>
            <person name="Buck C.B."/>
        </authorList>
    </citation>
    <scope>NUCLEOTIDE SEQUENCE</scope>
    <source>
        <strain evidence="1">CtWsj12</strain>
    </source>
</reference>
<evidence type="ECO:0000313" key="1">
    <source>
        <dbReference type="EMBL" id="DAD97227.1"/>
    </source>
</evidence>
<accession>A0A8S5NT54</accession>
<dbReference type="EMBL" id="BK015233">
    <property type="protein sequence ID" value="DAD97227.1"/>
    <property type="molecule type" value="Genomic_DNA"/>
</dbReference>
<proteinExistence type="predicted"/>
<sequence>MHPKKKIKVEYRISEKGIVSNVKSLKIIPIRIVTTAKEMVISKTSTKYFIKTLLFIRIS</sequence>
<protein>
    <submittedName>
        <fullName evidence="1">Uncharacterized protein</fullName>
    </submittedName>
</protein>
<organism evidence="1">
    <name type="scientific">Siphoviridae sp. ctWsj12</name>
    <dbReference type="NCBI Taxonomy" id="2826363"/>
    <lineage>
        <taxon>Viruses</taxon>
        <taxon>Duplodnaviria</taxon>
        <taxon>Heunggongvirae</taxon>
        <taxon>Uroviricota</taxon>
        <taxon>Caudoviricetes</taxon>
    </lineage>
</organism>